<dbReference type="AlphaFoldDB" id="A0A655BLY6"/>
<sequence length="63" mass="7239">MRFGYGDVRQLNIRTLFKTFFHAFNAMTAGQTVQGQVDSLRHSKNSFMIGHQFIDLSNRSDSL</sequence>
<accession>A0A655BLY6</accession>
<gene>
    <name evidence="1" type="ORF">ERS008198_00261</name>
</gene>
<proteinExistence type="predicted"/>
<reference evidence="1 2" key="1">
    <citation type="submission" date="2015-03" db="EMBL/GenBank/DDBJ databases">
        <authorList>
            <consortium name="Pathogen Informatics"/>
        </authorList>
    </citation>
    <scope>NUCLEOTIDE SEQUENCE [LARGE SCALE GENOMIC DNA]</scope>
    <source>
        <strain evidence="1 2">A1104</strain>
    </source>
</reference>
<evidence type="ECO:0000313" key="2">
    <source>
        <dbReference type="Proteomes" id="UP000041314"/>
    </source>
</evidence>
<dbReference type="EMBL" id="CQPA01000001">
    <property type="protein sequence ID" value="CNT58458.1"/>
    <property type="molecule type" value="Genomic_DNA"/>
</dbReference>
<name>A0A655BLY6_SALET</name>
<protein>
    <submittedName>
        <fullName evidence="1">Uncharacterized protein</fullName>
    </submittedName>
</protein>
<dbReference type="Proteomes" id="UP000041314">
    <property type="component" value="Unassembled WGS sequence"/>
</dbReference>
<organism evidence="1 2">
    <name type="scientific">Salmonella enterica subsp. enterica serovar Bovismorbificans</name>
    <dbReference type="NCBI Taxonomy" id="58097"/>
    <lineage>
        <taxon>Bacteria</taxon>
        <taxon>Pseudomonadati</taxon>
        <taxon>Pseudomonadota</taxon>
        <taxon>Gammaproteobacteria</taxon>
        <taxon>Enterobacterales</taxon>
        <taxon>Enterobacteriaceae</taxon>
        <taxon>Salmonella</taxon>
    </lineage>
</organism>
<evidence type="ECO:0000313" key="1">
    <source>
        <dbReference type="EMBL" id="CNT58458.1"/>
    </source>
</evidence>